<dbReference type="VEuPathDB" id="TriTrypDB:TcCL_ESM06443"/>
<dbReference type="VEuPathDB" id="TriTrypDB:Tc_MARK_1130"/>
<dbReference type="VEuPathDB" id="TriTrypDB:TcCLB.506739.110"/>
<dbReference type="AlphaFoldDB" id="A0A2V2UXJ5"/>
<name>A0A2V2UXJ5_TRYCR</name>
<evidence type="ECO:0000313" key="5">
    <source>
        <dbReference type="Proteomes" id="UP000246121"/>
    </source>
</evidence>
<evidence type="ECO:0000256" key="2">
    <source>
        <dbReference type="ARBA" id="ARBA00022737"/>
    </source>
</evidence>
<dbReference type="VEuPathDB" id="TriTrypDB:C3747_176g48"/>
<dbReference type="Pfam" id="PF24681">
    <property type="entry name" value="Kelch_KLHDC2_KLHL20_DRC7"/>
    <property type="match status" value="1"/>
</dbReference>
<dbReference type="Pfam" id="PF24981">
    <property type="entry name" value="Beta-prop_ATRN-LZTR1"/>
    <property type="match status" value="1"/>
</dbReference>
<dbReference type="Gene3D" id="2.120.10.80">
    <property type="entry name" value="Kelch-type beta propeller"/>
    <property type="match status" value="2"/>
</dbReference>
<evidence type="ECO:0000313" key="4">
    <source>
        <dbReference type="EMBL" id="PWU87892.1"/>
    </source>
</evidence>
<sequence length="599" mass="67810">MEGHTACVFGSSLVIFGGKHNIYSNQQPRYSNKVRLVNDVSLLINRDYNLHQLQLMPATPLPLGRAYHTACIYRERYMVVIGGMIEEPNEQMNCMRFVNILDLELGRWSHVIAKGDQPISRIHHASVVLNKDLYIHGGYPILLDNIGSSKEFSAHQLLSMGNVLFDTFVLSLESMIWRRVTSTASVRPLLWGHSGIFFRDNILLFGGLDVSKGKEVGELALWNINTQSWQWANCNSPVASAMHKAVVVGMHSKKNQEPTHMLVFGGVQFSTQESVLELREFDLEKGQWKILSGKGEIPAGRIGHALVSYMSDWVILVGGVIRSSNGPVQDNSLYIYHLRTQKWKRVSLNEGERPFTKGEKRIHRKPFIGGNYKKINWNPDELQVGRSDQTEGLHPTIEKSNTQWLEKKTENRKSKKKIMHHSVHDEQNKVFCQENLGIGDSQSDSYDLPPPLPSAVYTLSRMYKQGPDNGLVFEEKNDEKTTKNMSNKEKTPRGLNPVEFVSNLSDEQIFDSLGRLMNVSFFGGEKNESLENPKTSSEINSSLCVSPPLLRKLIDSALPREASDKLPDHIKDNQLSEDPFTYLRPTKTVLRWRQGSSGN</sequence>
<dbReference type="Proteomes" id="UP000246121">
    <property type="component" value="Unassembled WGS sequence"/>
</dbReference>
<dbReference type="VEuPathDB" id="TriTrypDB:TCSYLVIO_002415"/>
<dbReference type="VEuPathDB" id="TriTrypDB:TcG_02506"/>
<dbReference type="VEuPathDB" id="TriTrypDB:TcCLB.506315.10"/>
<comment type="caution">
    <text evidence="4">The sequence shown here is derived from an EMBL/GenBank/DDBJ whole genome shotgun (WGS) entry which is preliminary data.</text>
</comment>
<reference evidence="4 5" key="1">
    <citation type="journal article" date="2018" name="Microb. Genom.">
        <title>Expanding an expanded genome: long-read sequencing of Trypanosoma cruzi.</title>
        <authorList>
            <person name="Berna L."/>
            <person name="Rodriguez M."/>
            <person name="Chiribao M.L."/>
            <person name="Parodi-Talice A."/>
            <person name="Pita S."/>
            <person name="Rijo G."/>
            <person name="Alvarez-Valin F."/>
            <person name="Robello C."/>
        </authorList>
    </citation>
    <scope>NUCLEOTIDE SEQUENCE [LARGE SCALE GENOMIC DNA]</scope>
    <source>
        <strain evidence="4 5">Dm28c</strain>
    </source>
</reference>
<protein>
    <recommendedName>
        <fullName evidence="3">Attractin/MKLN-like beta-propeller domain-containing protein</fullName>
    </recommendedName>
</protein>
<dbReference type="VEuPathDB" id="TriTrypDB:ECC02_006165"/>
<dbReference type="EMBL" id="PRFA01000083">
    <property type="protein sequence ID" value="PWU87892.1"/>
    <property type="molecule type" value="Genomic_DNA"/>
</dbReference>
<dbReference type="InterPro" id="IPR056737">
    <property type="entry name" value="Beta-prop_ATRN-MKLN-like"/>
</dbReference>
<gene>
    <name evidence="4" type="ORF">C4B63_83g58</name>
</gene>
<proteinExistence type="predicted"/>
<dbReference type="InterPro" id="IPR011043">
    <property type="entry name" value="Gal_Oxase/kelch_b-propeller"/>
</dbReference>
<dbReference type="PANTHER" id="PTHR46093">
    <property type="entry name" value="ACYL-COA-BINDING DOMAIN-CONTAINING PROTEIN 5"/>
    <property type="match status" value="1"/>
</dbReference>
<dbReference type="SUPFAM" id="SSF117281">
    <property type="entry name" value="Kelch motif"/>
    <property type="match status" value="1"/>
</dbReference>
<keyword evidence="1" id="KW-0880">Kelch repeat</keyword>
<dbReference type="VEuPathDB" id="TriTrypDB:C4B63_83g58"/>
<evidence type="ECO:0000259" key="3">
    <source>
        <dbReference type="Pfam" id="PF24981"/>
    </source>
</evidence>
<dbReference type="VEuPathDB" id="TriTrypDB:BCY84_21740"/>
<dbReference type="VEuPathDB" id="TriTrypDB:TcBrA4_0116670"/>
<accession>A0A2V2UXJ5</accession>
<organism evidence="4 5">
    <name type="scientific">Trypanosoma cruzi</name>
    <dbReference type="NCBI Taxonomy" id="5693"/>
    <lineage>
        <taxon>Eukaryota</taxon>
        <taxon>Discoba</taxon>
        <taxon>Euglenozoa</taxon>
        <taxon>Kinetoplastea</taxon>
        <taxon>Metakinetoplastina</taxon>
        <taxon>Trypanosomatida</taxon>
        <taxon>Trypanosomatidae</taxon>
        <taxon>Trypanosoma</taxon>
        <taxon>Schizotrypanum</taxon>
    </lineage>
</organism>
<dbReference type="VEuPathDB" id="TriTrypDB:TCDM_06451"/>
<dbReference type="SUPFAM" id="SSF50965">
    <property type="entry name" value="Galactose oxidase, central domain"/>
    <property type="match status" value="1"/>
</dbReference>
<evidence type="ECO:0000256" key="1">
    <source>
        <dbReference type="ARBA" id="ARBA00022441"/>
    </source>
</evidence>
<feature type="domain" description="Attractin/MKLN-like beta-propeller" evidence="3">
    <location>
        <begin position="166"/>
        <end position="349"/>
    </location>
</feature>
<dbReference type="PANTHER" id="PTHR46093:SF18">
    <property type="entry name" value="FIBRONECTIN TYPE-III DOMAIN-CONTAINING PROTEIN"/>
    <property type="match status" value="1"/>
</dbReference>
<dbReference type="InterPro" id="IPR015915">
    <property type="entry name" value="Kelch-typ_b-propeller"/>
</dbReference>
<keyword evidence="2" id="KW-0677">Repeat</keyword>